<dbReference type="CDD" id="cd00158">
    <property type="entry name" value="RHOD"/>
    <property type="match status" value="1"/>
</dbReference>
<dbReference type="InterPro" id="IPR052367">
    <property type="entry name" value="Thiosulfate_ST/Rhodanese-like"/>
</dbReference>
<proteinExistence type="predicted"/>
<comment type="caution">
    <text evidence="2">The sequence shown here is derived from an EMBL/GenBank/DDBJ whole genome shotgun (WGS) entry which is preliminary data.</text>
</comment>
<dbReference type="GO" id="GO:0004792">
    <property type="term" value="F:thiosulfate-cyanide sulfurtransferase activity"/>
    <property type="evidence" value="ECO:0007669"/>
    <property type="project" value="InterPro"/>
</dbReference>
<evidence type="ECO:0000313" key="3">
    <source>
        <dbReference type="Proteomes" id="UP000247892"/>
    </source>
</evidence>
<evidence type="ECO:0000313" key="2">
    <source>
        <dbReference type="EMBL" id="PXY17035.1"/>
    </source>
</evidence>
<dbReference type="PROSITE" id="PS50206">
    <property type="entry name" value="RHODANESE_3"/>
    <property type="match status" value="1"/>
</dbReference>
<sequence>MREATTEELERALAEGARLVDVRSPGEFAEGHVPGAVNVPLEQIPDAGREWAGQRVWLICQSGARSLRAAQALAALDVAAVSVTGGTADWQHSGRPVRTGTN</sequence>
<name>A0A318LXG8_9PSEU</name>
<keyword evidence="3" id="KW-1185">Reference proteome</keyword>
<dbReference type="SMART" id="SM00450">
    <property type="entry name" value="RHOD"/>
    <property type="match status" value="1"/>
</dbReference>
<dbReference type="AlphaFoldDB" id="A0A318LXG8"/>
<dbReference type="OrthoDB" id="9800872at2"/>
<organism evidence="2 3">
    <name type="scientific">Prauserella flavalba</name>
    <dbReference type="NCBI Taxonomy" id="1477506"/>
    <lineage>
        <taxon>Bacteria</taxon>
        <taxon>Bacillati</taxon>
        <taxon>Actinomycetota</taxon>
        <taxon>Actinomycetes</taxon>
        <taxon>Pseudonocardiales</taxon>
        <taxon>Pseudonocardiaceae</taxon>
        <taxon>Prauserella</taxon>
    </lineage>
</organism>
<dbReference type="PANTHER" id="PTHR45431:SF3">
    <property type="entry name" value="RHODANESE-LIKE DOMAIN-CONTAINING PROTEIN 15, CHLOROPLASTIC"/>
    <property type="match status" value="1"/>
</dbReference>
<gene>
    <name evidence="2" type="ORF">BA062_37810</name>
</gene>
<dbReference type="InterPro" id="IPR036873">
    <property type="entry name" value="Rhodanese-like_dom_sf"/>
</dbReference>
<dbReference type="InterPro" id="IPR001763">
    <property type="entry name" value="Rhodanese-like_dom"/>
</dbReference>
<dbReference type="SUPFAM" id="SSF52821">
    <property type="entry name" value="Rhodanese/Cell cycle control phosphatase"/>
    <property type="match status" value="1"/>
</dbReference>
<protein>
    <recommendedName>
        <fullName evidence="1">Rhodanese domain-containing protein</fullName>
    </recommendedName>
</protein>
<dbReference type="Pfam" id="PF00581">
    <property type="entry name" value="Rhodanese"/>
    <property type="match status" value="1"/>
</dbReference>
<reference evidence="2 3" key="1">
    <citation type="submission" date="2016-07" db="EMBL/GenBank/DDBJ databases">
        <title>Draft genome sequence of Prauserella sp. YIM 121212, isolated from alkaline soil.</title>
        <authorList>
            <person name="Ruckert C."/>
            <person name="Albersmeier A."/>
            <person name="Jiang C.-L."/>
            <person name="Jiang Y."/>
            <person name="Kalinowski J."/>
            <person name="Schneider O."/>
            <person name="Winkler A."/>
            <person name="Zotchev S.B."/>
        </authorList>
    </citation>
    <scope>NUCLEOTIDE SEQUENCE [LARGE SCALE GENOMIC DNA]</scope>
    <source>
        <strain evidence="2 3">YIM 121212</strain>
    </source>
</reference>
<dbReference type="Gene3D" id="3.40.250.10">
    <property type="entry name" value="Rhodanese-like domain"/>
    <property type="match status" value="1"/>
</dbReference>
<dbReference type="PANTHER" id="PTHR45431">
    <property type="entry name" value="RHODANESE-LIKE DOMAIN-CONTAINING PROTEIN 15, CHLOROPLASTIC"/>
    <property type="match status" value="1"/>
</dbReference>
<dbReference type="Proteomes" id="UP000247892">
    <property type="component" value="Unassembled WGS sequence"/>
</dbReference>
<accession>A0A318LXG8</accession>
<dbReference type="InterPro" id="IPR001307">
    <property type="entry name" value="Thiosulphate_STrfase_CS"/>
</dbReference>
<feature type="domain" description="Rhodanese" evidence="1">
    <location>
        <begin position="13"/>
        <end position="99"/>
    </location>
</feature>
<dbReference type="PROSITE" id="PS00380">
    <property type="entry name" value="RHODANESE_1"/>
    <property type="match status" value="1"/>
</dbReference>
<evidence type="ECO:0000259" key="1">
    <source>
        <dbReference type="PROSITE" id="PS50206"/>
    </source>
</evidence>
<dbReference type="EMBL" id="MASU01000030">
    <property type="protein sequence ID" value="PXY17035.1"/>
    <property type="molecule type" value="Genomic_DNA"/>
</dbReference>